<evidence type="ECO:0000313" key="1">
    <source>
        <dbReference type="EMBL" id="KAJ8979910.1"/>
    </source>
</evidence>
<evidence type="ECO:0000313" key="2">
    <source>
        <dbReference type="Proteomes" id="UP001162164"/>
    </source>
</evidence>
<name>A0ABQ9JRL9_9CUCU</name>
<reference evidence="1" key="1">
    <citation type="journal article" date="2023" name="Insect Mol. Biol.">
        <title>Genome sequencing provides insights into the evolution of gene families encoding plant cell wall-degrading enzymes in longhorned beetles.</title>
        <authorList>
            <person name="Shin N.R."/>
            <person name="Okamura Y."/>
            <person name="Kirsch R."/>
            <person name="Pauchet Y."/>
        </authorList>
    </citation>
    <scope>NUCLEOTIDE SEQUENCE</scope>
    <source>
        <strain evidence="1">MMC_N1</strain>
    </source>
</reference>
<sequence length="78" mass="9378">MTNHFLLKLTYELTNQKYTIPMFKKGYRKTLDVDDLYNPIRSDRSMLLGDRLESKNKRSHVYFDIPGDEERLLLLIRV</sequence>
<dbReference type="EMBL" id="JAPWTJ010000303">
    <property type="protein sequence ID" value="KAJ8979910.1"/>
    <property type="molecule type" value="Genomic_DNA"/>
</dbReference>
<comment type="caution">
    <text evidence="1">The sequence shown here is derived from an EMBL/GenBank/DDBJ whole genome shotgun (WGS) entry which is preliminary data.</text>
</comment>
<protein>
    <submittedName>
        <fullName evidence="1">Uncharacterized protein</fullName>
    </submittedName>
</protein>
<proteinExistence type="predicted"/>
<gene>
    <name evidence="1" type="ORF">NQ317_005346</name>
</gene>
<keyword evidence="2" id="KW-1185">Reference proteome</keyword>
<accession>A0ABQ9JRL9</accession>
<dbReference type="Proteomes" id="UP001162164">
    <property type="component" value="Unassembled WGS sequence"/>
</dbReference>
<organism evidence="1 2">
    <name type="scientific">Molorchus minor</name>
    <dbReference type="NCBI Taxonomy" id="1323400"/>
    <lineage>
        <taxon>Eukaryota</taxon>
        <taxon>Metazoa</taxon>
        <taxon>Ecdysozoa</taxon>
        <taxon>Arthropoda</taxon>
        <taxon>Hexapoda</taxon>
        <taxon>Insecta</taxon>
        <taxon>Pterygota</taxon>
        <taxon>Neoptera</taxon>
        <taxon>Endopterygota</taxon>
        <taxon>Coleoptera</taxon>
        <taxon>Polyphaga</taxon>
        <taxon>Cucujiformia</taxon>
        <taxon>Chrysomeloidea</taxon>
        <taxon>Cerambycidae</taxon>
        <taxon>Lamiinae</taxon>
        <taxon>Monochamini</taxon>
        <taxon>Molorchus</taxon>
    </lineage>
</organism>